<comment type="similarity">
    <text evidence="1">Belongs to the universal stress protein A family.</text>
</comment>
<evidence type="ECO:0000256" key="1">
    <source>
        <dbReference type="ARBA" id="ARBA00008791"/>
    </source>
</evidence>
<gene>
    <name evidence="4" type="ORF">Mucpa_5440</name>
</gene>
<dbReference type="Gene3D" id="3.40.50.12370">
    <property type="match status" value="1"/>
</dbReference>
<evidence type="ECO:0000256" key="2">
    <source>
        <dbReference type="SAM" id="Coils"/>
    </source>
</evidence>
<dbReference type="RefSeq" id="WP_008510760.1">
    <property type="nucleotide sequence ID" value="NZ_CM001403.1"/>
</dbReference>
<keyword evidence="2" id="KW-0175">Coiled coil</keyword>
<dbReference type="EMBL" id="CM001403">
    <property type="protein sequence ID" value="EHQ29512.1"/>
    <property type="molecule type" value="Genomic_DNA"/>
</dbReference>
<dbReference type="PANTHER" id="PTHR46268">
    <property type="entry name" value="STRESS RESPONSE PROTEIN NHAX"/>
    <property type="match status" value="1"/>
</dbReference>
<name>H1YAQ3_9SPHI</name>
<dbReference type="AlphaFoldDB" id="H1YAQ3"/>
<protein>
    <submittedName>
        <fullName evidence="4">UspA domain-containing protein</fullName>
    </submittedName>
</protein>
<accession>H1YAQ3</accession>
<feature type="domain" description="UspA" evidence="3">
    <location>
        <begin position="2"/>
        <end position="144"/>
    </location>
</feature>
<dbReference type="Pfam" id="PF00582">
    <property type="entry name" value="Usp"/>
    <property type="match status" value="1"/>
</dbReference>
<evidence type="ECO:0000313" key="5">
    <source>
        <dbReference type="Proteomes" id="UP000002774"/>
    </source>
</evidence>
<reference evidence="4" key="1">
    <citation type="submission" date="2011-09" db="EMBL/GenBank/DDBJ databases">
        <title>The permanent draft genome of Mucilaginibacter paludis DSM 18603.</title>
        <authorList>
            <consortium name="US DOE Joint Genome Institute (JGI-PGF)"/>
            <person name="Lucas S."/>
            <person name="Han J."/>
            <person name="Lapidus A."/>
            <person name="Bruce D."/>
            <person name="Goodwin L."/>
            <person name="Pitluck S."/>
            <person name="Peters L."/>
            <person name="Kyrpides N."/>
            <person name="Mavromatis K."/>
            <person name="Ivanova N."/>
            <person name="Mikhailova N."/>
            <person name="Held B."/>
            <person name="Detter J.C."/>
            <person name="Tapia R."/>
            <person name="Han C."/>
            <person name="Land M."/>
            <person name="Hauser L."/>
            <person name="Markowitz V."/>
            <person name="Cheng J.-F."/>
            <person name="Hugenholtz P."/>
            <person name="Woyke T."/>
            <person name="Wu D."/>
            <person name="Tindall B."/>
            <person name="Brambilla E."/>
            <person name="Klenk H.-P."/>
            <person name="Eisen J.A."/>
        </authorList>
    </citation>
    <scope>NUCLEOTIDE SEQUENCE [LARGE SCALE GENOMIC DNA]</scope>
    <source>
        <strain evidence="4">DSM 18603</strain>
    </source>
</reference>
<dbReference type="OrthoDB" id="9788959at2"/>
<sequence length="282" mass="32164">MKTLLLSTDFSNAANHAVKYGYQLAQNIRVNVVLCHVFMFPAEVPQGGVIVWPMDSYSDVLKDNEEQLQRLRDSLQTKDGDFKPAIKLINEIGLVAEVVKETSVSEKADMIVVGTHQDTFSAMFMGNHSKILIDHLYKPLLLVPPKAKLQLPHKIAFASDFKHPDQDLHFILLLMPFIRKLDAELFITHIEPTDRQDENQIWLTQFLKDVGHRSNYPKVFSRLITNDNRAMALEQLCSGPDTDLLVMVHRQHGFFQELFKGTYTKKTAKNTMVPLLVLHSAE</sequence>
<proteinExistence type="inferred from homology"/>
<dbReference type="PANTHER" id="PTHR46268:SF6">
    <property type="entry name" value="UNIVERSAL STRESS PROTEIN UP12"/>
    <property type="match status" value="1"/>
</dbReference>
<keyword evidence="5" id="KW-1185">Reference proteome</keyword>
<dbReference type="InterPro" id="IPR006016">
    <property type="entry name" value="UspA"/>
</dbReference>
<dbReference type="InterPro" id="IPR006015">
    <property type="entry name" value="Universal_stress_UspA"/>
</dbReference>
<dbReference type="STRING" id="714943.Mucpa_5440"/>
<dbReference type="PRINTS" id="PR01438">
    <property type="entry name" value="UNVRSLSTRESS"/>
</dbReference>
<evidence type="ECO:0000259" key="3">
    <source>
        <dbReference type="Pfam" id="PF00582"/>
    </source>
</evidence>
<dbReference type="CDD" id="cd00293">
    <property type="entry name" value="USP-like"/>
    <property type="match status" value="1"/>
</dbReference>
<evidence type="ECO:0000313" key="4">
    <source>
        <dbReference type="EMBL" id="EHQ29512.1"/>
    </source>
</evidence>
<organism evidence="4 5">
    <name type="scientific">Mucilaginibacter paludis DSM 18603</name>
    <dbReference type="NCBI Taxonomy" id="714943"/>
    <lineage>
        <taxon>Bacteria</taxon>
        <taxon>Pseudomonadati</taxon>
        <taxon>Bacteroidota</taxon>
        <taxon>Sphingobacteriia</taxon>
        <taxon>Sphingobacteriales</taxon>
        <taxon>Sphingobacteriaceae</taxon>
        <taxon>Mucilaginibacter</taxon>
    </lineage>
</organism>
<dbReference type="SUPFAM" id="SSF52402">
    <property type="entry name" value="Adenine nucleotide alpha hydrolases-like"/>
    <property type="match status" value="2"/>
</dbReference>
<feature type="coiled-coil region" evidence="2">
    <location>
        <begin position="54"/>
        <end position="81"/>
    </location>
</feature>
<dbReference type="HOGENOM" id="CLU_049301_2_4_10"/>
<dbReference type="eggNOG" id="COG0589">
    <property type="taxonomic scope" value="Bacteria"/>
</dbReference>
<dbReference type="Proteomes" id="UP000002774">
    <property type="component" value="Chromosome"/>
</dbReference>